<dbReference type="HOGENOM" id="CLU_568392_0_0_14"/>
<keyword evidence="1" id="KW-1133">Transmembrane helix</keyword>
<protein>
    <submittedName>
        <fullName evidence="2">Expressed protein</fullName>
    </submittedName>
</protein>
<name>Q6KIC9_MYCM1</name>
<feature type="transmembrane region" description="Helical" evidence="1">
    <location>
        <begin position="325"/>
        <end position="348"/>
    </location>
</feature>
<dbReference type="Proteomes" id="UP000009072">
    <property type="component" value="Chromosome"/>
</dbReference>
<gene>
    <name evidence="2" type="ordered locus">MMOB1610</name>
</gene>
<feature type="transmembrane region" description="Helical" evidence="1">
    <location>
        <begin position="354"/>
        <end position="376"/>
    </location>
</feature>
<keyword evidence="1" id="KW-0472">Membrane</keyword>
<organism evidence="2 3">
    <name type="scientific">Mycoplasma mobile (strain ATCC 43663 / 163K / NCTC 11711)</name>
    <name type="common">Mesomycoplasma mobile</name>
    <dbReference type="NCBI Taxonomy" id="267748"/>
    <lineage>
        <taxon>Bacteria</taxon>
        <taxon>Bacillati</taxon>
        <taxon>Mycoplasmatota</taxon>
        <taxon>Mycoplasmoidales</taxon>
        <taxon>Metamycoplasmataceae</taxon>
        <taxon>Mesomycoplasma</taxon>
    </lineage>
</organism>
<dbReference type="eggNOG" id="ENOG5031ZJW">
    <property type="taxonomic scope" value="Bacteria"/>
</dbReference>
<keyword evidence="3" id="KW-1185">Reference proteome</keyword>
<evidence type="ECO:0000256" key="1">
    <source>
        <dbReference type="SAM" id="Phobius"/>
    </source>
</evidence>
<dbReference type="AlphaFoldDB" id="Q6KIC9"/>
<feature type="transmembrane region" description="Helical" evidence="1">
    <location>
        <begin position="62"/>
        <end position="87"/>
    </location>
</feature>
<feature type="transmembrane region" description="Helical" evidence="1">
    <location>
        <begin position="99"/>
        <end position="121"/>
    </location>
</feature>
<feature type="transmembrane region" description="Helical" evidence="1">
    <location>
        <begin position="27"/>
        <end position="50"/>
    </location>
</feature>
<dbReference type="STRING" id="267748.MMOB1610"/>
<sequence length="480" mass="54235">MEKNASFSQEKISRINLSEKVSSNLSILLKVFSYIFYGIFFAIIISLQFISNPSQIGSPNLIMISTIVMFLFIFVALISVFFINFIADSYRKIWKIKFLSLHILNSIFLVIAAIVMTLFKISSIEIMATNSNLNSWILTSSIIILVHTLAITIMLTIVGLQTRKSFSITWMKTLLSLPIFLLEIVIGFLLFVASFNFLEGASSLAFTMLFIALAVFIFNFIYGILIVLFVAAFKTQLFGQKTNRELAKIELNREYAYFSMFAISIVLMSIAIVFQVNLSLNAIGFIVNLIILLISLSTYLFIMIKRNMSKANLIKSNDIELKNAITSNFFSWIFVLSTTIFIFFANFLSENSSTAIIITFASFWLVKIILNIVIGFKFPNIKNTITTFIIGIVMLFVVLFALILLTIPGSSAFKIFLRDASMLIIISTIFIGLSINFVLTILTTQKAYAQGEISKKFKLKKAENIIKQEELLEKITSKIS</sequence>
<dbReference type="RefSeq" id="WP_011264681.1">
    <property type="nucleotide sequence ID" value="NC_006908.1"/>
</dbReference>
<accession>Q6KIC9</accession>
<keyword evidence="1" id="KW-0812">Transmembrane</keyword>
<feature type="transmembrane region" description="Helical" evidence="1">
    <location>
        <begin position="254"/>
        <end position="276"/>
    </location>
</feature>
<reference evidence="2 3" key="1">
    <citation type="journal article" date="2004" name="Genome Res.">
        <title>The complete genome and proteome of Mycoplasma mobile.</title>
        <authorList>
            <person name="Jaffe J.D."/>
            <person name="Stange-Thomann N."/>
            <person name="Smith C."/>
            <person name="DeCaprio D."/>
            <person name="Fisher S."/>
            <person name="Butler J."/>
            <person name="Calvo S."/>
            <person name="Elkins T."/>
            <person name="FitzGerald M.G."/>
            <person name="Hafez N."/>
            <person name="Kodira C.D."/>
            <person name="Major J."/>
            <person name="Wang S."/>
            <person name="Wilkinson J."/>
            <person name="Nicol R."/>
            <person name="Nusbaum C."/>
            <person name="Birren B."/>
            <person name="Berg H.C."/>
            <person name="Church G.M."/>
        </authorList>
    </citation>
    <scope>NUCLEOTIDE SEQUENCE [LARGE SCALE GENOMIC DNA]</scope>
    <source>
        <strain evidence="3">ATCC 43663 / 163K / NCTC 11711</strain>
    </source>
</reference>
<feature type="transmembrane region" description="Helical" evidence="1">
    <location>
        <begin position="179"/>
        <end position="198"/>
    </location>
</feature>
<feature type="transmembrane region" description="Helical" evidence="1">
    <location>
        <begin position="282"/>
        <end position="304"/>
    </location>
</feature>
<feature type="transmembrane region" description="Helical" evidence="1">
    <location>
        <begin position="388"/>
        <end position="408"/>
    </location>
</feature>
<evidence type="ECO:0000313" key="2">
    <source>
        <dbReference type="EMBL" id="AAT27647.1"/>
    </source>
</evidence>
<feature type="transmembrane region" description="Helical" evidence="1">
    <location>
        <begin position="420"/>
        <end position="442"/>
    </location>
</feature>
<feature type="transmembrane region" description="Helical" evidence="1">
    <location>
        <begin position="133"/>
        <end position="158"/>
    </location>
</feature>
<feature type="transmembrane region" description="Helical" evidence="1">
    <location>
        <begin position="204"/>
        <end position="233"/>
    </location>
</feature>
<evidence type="ECO:0000313" key="3">
    <source>
        <dbReference type="Proteomes" id="UP000009072"/>
    </source>
</evidence>
<proteinExistence type="predicted"/>
<dbReference type="EMBL" id="AE017308">
    <property type="protein sequence ID" value="AAT27647.1"/>
    <property type="molecule type" value="Genomic_DNA"/>
</dbReference>
<dbReference type="KEGG" id="mmo:MMOB1610"/>